<keyword evidence="2" id="KW-0812">Transmembrane</keyword>
<proteinExistence type="predicted"/>
<gene>
    <name evidence="3" type="ORF">FJT64_025638</name>
</gene>
<name>A0A6A4WHP8_AMPAM</name>
<evidence type="ECO:0000256" key="2">
    <source>
        <dbReference type="SAM" id="Phobius"/>
    </source>
</evidence>
<dbReference type="EMBL" id="VIIS01001075">
    <property type="protein sequence ID" value="KAF0302282.1"/>
    <property type="molecule type" value="Genomic_DNA"/>
</dbReference>
<organism evidence="3 4">
    <name type="scientific">Amphibalanus amphitrite</name>
    <name type="common">Striped barnacle</name>
    <name type="synonym">Balanus amphitrite</name>
    <dbReference type="NCBI Taxonomy" id="1232801"/>
    <lineage>
        <taxon>Eukaryota</taxon>
        <taxon>Metazoa</taxon>
        <taxon>Ecdysozoa</taxon>
        <taxon>Arthropoda</taxon>
        <taxon>Crustacea</taxon>
        <taxon>Multicrustacea</taxon>
        <taxon>Cirripedia</taxon>
        <taxon>Thoracica</taxon>
        <taxon>Thoracicalcarea</taxon>
        <taxon>Balanomorpha</taxon>
        <taxon>Balanoidea</taxon>
        <taxon>Balanidae</taxon>
        <taxon>Amphibalaninae</taxon>
        <taxon>Amphibalanus</taxon>
    </lineage>
</organism>
<evidence type="ECO:0000313" key="3">
    <source>
        <dbReference type="EMBL" id="KAF0302282.1"/>
    </source>
</evidence>
<keyword evidence="2" id="KW-1133">Transmembrane helix</keyword>
<feature type="region of interest" description="Disordered" evidence="1">
    <location>
        <begin position="109"/>
        <end position="153"/>
    </location>
</feature>
<evidence type="ECO:0000313" key="4">
    <source>
        <dbReference type="Proteomes" id="UP000440578"/>
    </source>
</evidence>
<evidence type="ECO:0000256" key="1">
    <source>
        <dbReference type="SAM" id="MobiDB-lite"/>
    </source>
</evidence>
<protein>
    <submittedName>
        <fullName evidence="3">Uncharacterized protein</fullName>
    </submittedName>
</protein>
<accession>A0A6A4WHP8</accession>
<sequence>MVSCQPTVLTLSRLQSFRVTVGTCFPDLCTDVDVKTVLNDAPGFMSLPKVPDLADGITFRTDDVIGILVERQFWQDYTAVSALATVILFGTLAVLGTAVDLLYEDDAETAARPRGETAPAASKGEQTKLVERRPSSYSALEQREAPAKTGSQP</sequence>
<dbReference type="Proteomes" id="UP000440578">
    <property type="component" value="Unassembled WGS sequence"/>
</dbReference>
<reference evidence="3 4" key="1">
    <citation type="submission" date="2019-07" db="EMBL/GenBank/DDBJ databases">
        <title>Draft genome assembly of a fouling barnacle, Amphibalanus amphitrite (Darwin, 1854): The first reference genome for Thecostraca.</title>
        <authorList>
            <person name="Kim W."/>
        </authorList>
    </citation>
    <scope>NUCLEOTIDE SEQUENCE [LARGE SCALE GENOMIC DNA]</scope>
    <source>
        <strain evidence="3">SNU_AA5</strain>
        <tissue evidence="3">Soma without cirri and trophi</tissue>
    </source>
</reference>
<dbReference type="AlphaFoldDB" id="A0A6A4WHP8"/>
<keyword evidence="2" id="KW-0472">Membrane</keyword>
<comment type="caution">
    <text evidence="3">The sequence shown here is derived from an EMBL/GenBank/DDBJ whole genome shotgun (WGS) entry which is preliminary data.</text>
</comment>
<keyword evidence="4" id="KW-1185">Reference proteome</keyword>
<dbReference type="OrthoDB" id="10445890at2759"/>
<feature type="transmembrane region" description="Helical" evidence="2">
    <location>
        <begin position="79"/>
        <end position="103"/>
    </location>
</feature>
<feature type="compositionally biased region" description="Basic and acidic residues" evidence="1">
    <location>
        <begin position="125"/>
        <end position="134"/>
    </location>
</feature>